<dbReference type="AlphaFoldDB" id="A0A9X3UPB9"/>
<keyword evidence="1" id="KW-0812">Transmembrane</keyword>
<evidence type="ECO:0000313" key="2">
    <source>
        <dbReference type="EMBL" id="MDA5622604.1"/>
    </source>
</evidence>
<evidence type="ECO:0000313" key="3">
    <source>
        <dbReference type="Proteomes" id="UP001145481"/>
    </source>
</evidence>
<keyword evidence="1" id="KW-1133">Transmembrane helix</keyword>
<keyword evidence="1" id="KW-0472">Membrane</keyword>
<feature type="transmembrane region" description="Helical" evidence="1">
    <location>
        <begin position="6"/>
        <end position="26"/>
    </location>
</feature>
<dbReference type="Proteomes" id="UP001145481">
    <property type="component" value="Unassembled WGS sequence"/>
</dbReference>
<evidence type="ECO:0000256" key="1">
    <source>
        <dbReference type="SAM" id="Phobius"/>
    </source>
</evidence>
<accession>A0A9X3UPB9</accession>
<organism evidence="2 3">
    <name type="scientific">Pasteurella multocida</name>
    <dbReference type="NCBI Taxonomy" id="747"/>
    <lineage>
        <taxon>Bacteria</taxon>
        <taxon>Pseudomonadati</taxon>
        <taxon>Pseudomonadota</taxon>
        <taxon>Gammaproteobacteria</taxon>
        <taxon>Pasteurellales</taxon>
        <taxon>Pasteurellaceae</taxon>
        <taxon>Pasteurella</taxon>
    </lineage>
</organism>
<reference evidence="2" key="1">
    <citation type="submission" date="2022-07" db="EMBL/GenBank/DDBJ databases">
        <title>Genome-based characterization of novel serogroup A variants of Pasteurella multocida.</title>
        <authorList>
            <person name="Prajapati A."/>
            <person name="Yogisharadhya R."/>
            <person name="Mohanty N."/>
            <person name="Chanda M."/>
            <person name="Mendem S.K."/>
            <person name="Siddaramappa S."/>
            <person name="Shivachandra S.B."/>
        </authorList>
    </citation>
    <scope>NUCLEOTIDE SEQUENCE</scope>
    <source>
        <strain evidence="2">NIVEDIPm19</strain>
    </source>
</reference>
<sequence>MYKFIGVVAGLISIATLMMAMILVAVNEPATKEIVGCLISSVICLAASVKGDY</sequence>
<gene>
    <name evidence="2" type="ORF">NM948_03440</name>
</gene>
<protein>
    <submittedName>
        <fullName evidence="2">Uncharacterized protein</fullName>
    </submittedName>
</protein>
<dbReference type="EMBL" id="JANJHC010000005">
    <property type="protein sequence ID" value="MDA5622604.1"/>
    <property type="molecule type" value="Genomic_DNA"/>
</dbReference>
<comment type="caution">
    <text evidence="2">The sequence shown here is derived from an EMBL/GenBank/DDBJ whole genome shotgun (WGS) entry which is preliminary data.</text>
</comment>
<proteinExistence type="predicted"/>
<dbReference type="RefSeq" id="WP_195188766.1">
    <property type="nucleotide sequence ID" value="NZ_JADMLJ010000019.1"/>
</dbReference>
<name>A0A9X3UPB9_PASMD</name>